<dbReference type="Gene3D" id="3.40.50.150">
    <property type="entry name" value="Vaccinia Virus protein VP39"/>
    <property type="match status" value="1"/>
</dbReference>
<accession>A0A1G5B805</accession>
<dbReference type="GO" id="GO:0008757">
    <property type="term" value="F:S-adenosylmethionine-dependent methyltransferase activity"/>
    <property type="evidence" value="ECO:0007669"/>
    <property type="project" value="InterPro"/>
</dbReference>
<keyword evidence="2" id="KW-1185">Reference proteome</keyword>
<evidence type="ECO:0000313" key="1">
    <source>
        <dbReference type="EMBL" id="SCX86303.1"/>
    </source>
</evidence>
<reference evidence="1 2" key="1">
    <citation type="submission" date="2016-10" db="EMBL/GenBank/DDBJ databases">
        <authorList>
            <person name="de Groot N.N."/>
        </authorList>
    </citation>
    <scope>NUCLEOTIDE SEQUENCE [LARGE SCALE GENOMIC DNA]</scope>
    <source>
        <strain evidence="1 2">CGMCC 1.8925</strain>
    </source>
</reference>
<dbReference type="SUPFAM" id="SSF53335">
    <property type="entry name" value="S-adenosyl-L-methionine-dependent methyltransferases"/>
    <property type="match status" value="1"/>
</dbReference>
<gene>
    <name evidence="1" type="ORF">SAMN05660710_00036</name>
</gene>
<evidence type="ECO:0000313" key="2">
    <source>
        <dbReference type="Proteomes" id="UP000199502"/>
    </source>
</evidence>
<sequence>MPRPEVIAHLNRLYDDSDDPWDHRASPYEAEKYRRTLEAVGPGPFAHALEIGCGIGELSRRLAPRCRRLTMMDCIPKAVRAARTAVAGLDHVEVLLGAAPQELPPVRPDLILLSEVLYFLTPSEIESLAAWITQAGTGTVVAVNWTGPTDEELTGTAAVAELARHLPLTETRSFAGFRIDRFAPRTGSG</sequence>
<dbReference type="InterPro" id="IPR008715">
    <property type="entry name" value="SAM-MeTfrase_NodS-like"/>
</dbReference>
<dbReference type="RefSeq" id="WP_175453176.1">
    <property type="nucleotide sequence ID" value="NZ_FMVT01000001.1"/>
</dbReference>
<proteinExistence type="predicted"/>
<dbReference type="InterPro" id="IPR029063">
    <property type="entry name" value="SAM-dependent_MTases_sf"/>
</dbReference>
<dbReference type="Pfam" id="PF05401">
    <property type="entry name" value="NodS"/>
    <property type="match status" value="1"/>
</dbReference>
<dbReference type="AlphaFoldDB" id="A0A1G5B805"/>
<dbReference type="EMBL" id="FMVT01000001">
    <property type="protein sequence ID" value="SCX86303.1"/>
    <property type="molecule type" value="Genomic_DNA"/>
</dbReference>
<dbReference type="STRING" id="336292.SAMN05660710_00036"/>
<protein>
    <submittedName>
        <fullName evidence="1">Nodulation protein S (NodS)</fullName>
    </submittedName>
</protein>
<organism evidence="1 2">
    <name type="scientific">Paracoccus tibetensis</name>
    <dbReference type="NCBI Taxonomy" id="336292"/>
    <lineage>
        <taxon>Bacteria</taxon>
        <taxon>Pseudomonadati</taxon>
        <taxon>Pseudomonadota</taxon>
        <taxon>Alphaproteobacteria</taxon>
        <taxon>Rhodobacterales</taxon>
        <taxon>Paracoccaceae</taxon>
        <taxon>Paracoccus</taxon>
    </lineage>
</organism>
<dbReference type="GO" id="GO:0009312">
    <property type="term" value="P:oligosaccharide biosynthetic process"/>
    <property type="evidence" value="ECO:0007669"/>
    <property type="project" value="InterPro"/>
</dbReference>
<dbReference type="Proteomes" id="UP000199502">
    <property type="component" value="Unassembled WGS sequence"/>
</dbReference>
<name>A0A1G5B805_9RHOB</name>